<organism evidence="6">
    <name type="scientific">Pseudomonas urmiensis</name>
    <dbReference type="NCBI Taxonomy" id="2745493"/>
    <lineage>
        <taxon>Bacteria</taxon>
        <taxon>Pseudomonadati</taxon>
        <taxon>Pseudomonadota</taxon>
        <taxon>Gammaproteobacteria</taxon>
        <taxon>Pseudomonadales</taxon>
        <taxon>Pseudomonadaceae</taxon>
        <taxon>Pseudomonas</taxon>
    </lineage>
</organism>
<protein>
    <submittedName>
        <fullName evidence="6">ABC transporter substrate-binding protein</fullName>
    </submittedName>
</protein>
<comment type="subcellular location">
    <subcellularLocation>
        <location evidence="1">Cell envelope</location>
    </subcellularLocation>
</comment>
<evidence type="ECO:0000256" key="4">
    <source>
        <dbReference type="SAM" id="SignalP"/>
    </source>
</evidence>
<dbReference type="GO" id="GO:0030246">
    <property type="term" value="F:carbohydrate binding"/>
    <property type="evidence" value="ECO:0007669"/>
    <property type="project" value="UniProtKB-ARBA"/>
</dbReference>
<dbReference type="Pfam" id="PF13407">
    <property type="entry name" value="Peripla_BP_4"/>
    <property type="match status" value="1"/>
</dbReference>
<accession>A0A923G3G2</accession>
<dbReference type="EMBL" id="JABWRE010000021">
    <property type="protein sequence ID" value="MBC3443262.1"/>
    <property type="molecule type" value="Genomic_DNA"/>
</dbReference>
<dbReference type="PANTHER" id="PTHR46847">
    <property type="entry name" value="D-ALLOSE-BINDING PERIPLASMIC PROTEIN-RELATED"/>
    <property type="match status" value="1"/>
</dbReference>
<dbReference type="GO" id="GO:0055085">
    <property type="term" value="P:transmembrane transport"/>
    <property type="evidence" value="ECO:0007669"/>
    <property type="project" value="UniProtKB-ARBA"/>
</dbReference>
<dbReference type="SUPFAM" id="SSF53822">
    <property type="entry name" value="Periplasmic binding protein-like I"/>
    <property type="match status" value="1"/>
</dbReference>
<comment type="caution">
    <text evidence="6">The sequence shown here is derived from an EMBL/GenBank/DDBJ whole genome shotgun (WGS) entry which is preliminary data.</text>
</comment>
<reference evidence="7" key="3">
    <citation type="submission" date="2021-06" db="EMBL/GenBank/DDBJ databases">
        <title>Updating the genus Pseudomonas: Description of 43 new species and partition of the Pseudomonas putida group.</title>
        <authorList>
            <person name="Girard L."/>
            <person name="Lood C."/>
            <person name="Vandamme P."/>
            <person name="Rokni-Zadeh H."/>
            <person name="Van Noort V."/>
            <person name="Hofte M."/>
            <person name="Lavigne R."/>
            <person name="De Mot R."/>
        </authorList>
    </citation>
    <scope>NUCLEOTIDE SEQUENCE</scope>
    <source>
        <strain evidence="7">SWRI10</strain>
    </source>
</reference>
<sequence>MLRTVGQGLCLSLPLAAGAQAASVVFLNPGHSNENFWVSYSRFMQAAAQDLGMELRVQYSERRADLALSQARAILKGPQRPDYLVLVNEQYVAPEIIRLSRGSGVKLFLVNNGLTATQASSIQAQPERYAPVLGTLTGNDEQAGYQMLREMVALLPRSSGPVDLLAFAGIKTTPASQLREQGMRRALADFPQVRLRQVVYGGWSRQRAYEQAQLLLERYPQVQLVWSANDEMAFGAMQAFEAAGRKPGVDTVFSAVNSSPEALRARIDGRLGVLMGGHFSVGGWAMVMLHDDAQGLAINRDGLREHSLPVLQSIDQAKARRWLKLLEEDDHGVDFQRYSAEGRPADYQYPFLKSPVDY</sequence>
<evidence type="ECO:0000313" key="6">
    <source>
        <dbReference type="EMBL" id="MBC3443262.1"/>
    </source>
</evidence>
<feature type="chain" id="PRO_5036660287" evidence="4">
    <location>
        <begin position="22"/>
        <end position="358"/>
    </location>
</feature>
<dbReference type="CDD" id="cd06324">
    <property type="entry name" value="PBP1_ABC_sugar_binding-like"/>
    <property type="match status" value="1"/>
</dbReference>
<evidence type="ECO:0000256" key="1">
    <source>
        <dbReference type="ARBA" id="ARBA00004196"/>
    </source>
</evidence>
<dbReference type="GO" id="GO:0030313">
    <property type="term" value="C:cell envelope"/>
    <property type="evidence" value="ECO:0007669"/>
    <property type="project" value="UniProtKB-SubCell"/>
</dbReference>
<gene>
    <name evidence="7" type="ORF">HU737_005800</name>
    <name evidence="6" type="ORF">HU737_21425</name>
</gene>
<evidence type="ECO:0000259" key="5">
    <source>
        <dbReference type="Pfam" id="PF13407"/>
    </source>
</evidence>
<comment type="similarity">
    <text evidence="2">Belongs to the bacterial solute-binding protein 2 family.</text>
</comment>
<proteinExistence type="inferred from homology"/>
<reference evidence="6" key="2">
    <citation type="submission" date="2020-07" db="EMBL/GenBank/DDBJ databases">
        <authorList>
            <person name="Lood C."/>
            <person name="Girard L."/>
        </authorList>
    </citation>
    <scope>NUCLEOTIDE SEQUENCE</scope>
    <source>
        <strain evidence="6">SWRI10</strain>
    </source>
</reference>
<reference evidence="6" key="1">
    <citation type="journal article" date="2020" name="Microorganisms">
        <title>Reliable Identification of Environmental Pseudomonas Isolates Using the rpoD Gene.</title>
        <authorList>
            <consortium name="The Broad Institute Genome Sequencing Platform"/>
            <person name="Girard L."/>
            <person name="Lood C."/>
            <person name="Rokni-Zadeh H."/>
            <person name="van Noort V."/>
            <person name="Lavigne R."/>
            <person name="De Mot R."/>
        </authorList>
    </citation>
    <scope>NUCLEOTIDE SEQUENCE</scope>
    <source>
        <strain evidence="6">SWRI10</strain>
    </source>
</reference>
<name>A0A923G3G2_9PSED</name>
<dbReference type="Proteomes" id="UP000599879">
    <property type="component" value="Unassembled WGS sequence"/>
</dbReference>
<dbReference type="Gene3D" id="3.40.50.2300">
    <property type="match status" value="2"/>
</dbReference>
<dbReference type="EMBL" id="JABWRE020000001">
    <property type="protein sequence ID" value="MBV4535489.1"/>
    <property type="molecule type" value="Genomic_DNA"/>
</dbReference>
<dbReference type="AlphaFoldDB" id="A0A923G3G2"/>
<feature type="signal peptide" evidence="4">
    <location>
        <begin position="1"/>
        <end position="21"/>
    </location>
</feature>
<evidence type="ECO:0000313" key="7">
    <source>
        <dbReference type="EMBL" id="MBV4535489.1"/>
    </source>
</evidence>
<feature type="domain" description="Periplasmic binding protein" evidence="5">
    <location>
        <begin position="24"/>
        <end position="288"/>
    </location>
</feature>
<dbReference type="PANTHER" id="PTHR46847:SF2">
    <property type="entry name" value="ABC TRANSPORTER SUGAR-BINDING PROTEIN"/>
    <property type="match status" value="1"/>
</dbReference>
<dbReference type="InterPro" id="IPR028082">
    <property type="entry name" value="Peripla_BP_I"/>
</dbReference>
<keyword evidence="3 4" id="KW-0732">Signal</keyword>
<evidence type="ECO:0000256" key="2">
    <source>
        <dbReference type="ARBA" id="ARBA00007639"/>
    </source>
</evidence>
<evidence type="ECO:0000256" key="3">
    <source>
        <dbReference type="ARBA" id="ARBA00022729"/>
    </source>
</evidence>
<dbReference type="InterPro" id="IPR025997">
    <property type="entry name" value="SBP_2_dom"/>
</dbReference>